<protein>
    <submittedName>
        <fullName evidence="2">Uncharacterized protein</fullName>
    </submittedName>
</protein>
<evidence type="ECO:0000313" key="3">
    <source>
        <dbReference type="Proteomes" id="UP000194221"/>
    </source>
</evidence>
<evidence type="ECO:0000256" key="1">
    <source>
        <dbReference type="SAM" id="Phobius"/>
    </source>
</evidence>
<comment type="caution">
    <text evidence="2">The sequence shown here is derived from an EMBL/GenBank/DDBJ whole genome shotgun (WGS) entry which is preliminary data.</text>
</comment>
<feature type="transmembrane region" description="Helical" evidence="1">
    <location>
        <begin position="35"/>
        <end position="56"/>
    </location>
</feature>
<organism evidence="2 3">
    <name type="scientific">Tenacibaculum holothuriorum</name>
    <dbReference type="NCBI Taxonomy" id="1635173"/>
    <lineage>
        <taxon>Bacteria</taxon>
        <taxon>Pseudomonadati</taxon>
        <taxon>Bacteroidota</taxon>
        <taxon>Flavobacteriia</taxon>
        <taxon>Flavobacteriales</taxon>
        <taxon>Flavobacteriaceae</taxon>
        <taxon>Tenacibaculum</taxon>
    </lineage>
</organism>
<keyword evidence="1" id="KW-1133">Transmembrane helix</keyword>
<dbReference type="STRING" id="1635173.WH52_11175"/>
<gene>
    <name evidence="2" type="ORF">WH52_11175</name>
</gene>
<feature type="transmembrane region" description="Helical" evidence="1">
    <location>
        <begin position="5"/>
        <end position="23"/>
    </location>
</feature>
<name>A0A1Y2PAF1_9FLAO</name>
<evidence type="ECO:0000313" key="2">
    <source>
        <dbReference type="EMBL" id="OSY87434.1"/>
    </source>
</evidence>
<dbReference type="AlphaFoldDB" id="A0A1Y2PAF1"/>
<keyword evidence="3" id="KW-1185">Reference proteome</keyword>
<keyword evidence="1" id="KW-0812">Transmembrane</keyword>
<keyword evidence="1" id="KW-0472">Membrane</keyword>
<proteinExistence type="predicted"/>
<accession>A0A1Y2PAF1</accession>
<dbReference type="Proteomes" id="UP000194221">
    <property type="component" value="Unassembled WGS sequence"/>
</dbReference>
<dbReference type="EMBL" id="LAPZ01000011">
    <property type="protein sequence ID" value="OSY87434.1"/>
    <property type="molecule type" value="Genomic_DNA"/>
</dbReference>
<sequence length="63" mass="7087">MNKKAITYILITIFSLPILLHVYNPSLKLEAFGFLLGVIGYYISPILIFGTLIFLIKKSLKNG</sequence>
<dbReference type="InParanoid" id="A0A1Y2PAF1"/>
<dbReference type="RefSeq" id="WP_086031045.1">
    <property type="nucleotide sequence ID" value="NZ_LAPZ01000011.1"/>
</dbReference>
<reference evidence="2 3" key="1">
    <citation type="submission" date="2015-03" db="EMBL/GenBank/DDBJ databases">
        <title>Genome sequence of Tenacibaculum sp. S2-2, isolated from intestinal microbiota of sea cucumber, Apostichopus japonicas.</title>
        <authorList>
            <person name="Shao Z."/>
            <person name="Wang L."/>
            <person name="Li X."/>
        </authorList>
    </citation>
    <scope>NUCLEOTIDE SEQUENCE [LARGE SCALE GENOMIC DNA]</scope>
    <source>
        <strain evidence="2 3">S2-2</strain>
    </source>
</reference>